<evidence type="ECO:0000313" key="2">
    <source>
        <dbReference type="WBParaSite" id="nRc.2.0.1.t08845-RA"/>
    </source>
</evidence>
<proteinExistence type="predicted"/>
<name>A0A915I4S6_ROMCU</name>
<reference evidence="2" key="1">
    <citation type="submission" date="2022-11" db="UniProtKB">
        <authorList>
            <consortium name="WormBaseParasite"/>
        </authorList>
    </citation>
    <scope>IDENTIFICATION</scope>
</reference>
<accession>A0A915I4S6</accession>
<dbReference type="AlphaFoldDB" id="A0A915I4S6"/>
<dbReference type="Proteomes" id="UP000887565">
    <property type="component" value="Unplaced"/>
</dbReference>
<dbReference type="WBParaSite" id="nRc.2.0.1.t08845-RA">
    <property type="protein sequence ID" value="nRc.2.0.1.t08845-RA"/>
    <property type="gene ID" value="nRc.2.0.1.g08845"/>
</dbReference>
<keyword evidence="1" id="KW-1185">Reference proteome</keyword>
<sequence>MHVKPEEIAFNDFLQSKGNEANYQPGTRVVQMPQEMLVDQIEDLITFCFPGPVASQPLKFAEQLTNAALLALTNLAVSNFNLKALPGKECILHSQDLITVNGSNFALNHN</sequence>
<protein>
    <submittedName>
        <fullName evidence="2">Uncharacterized protein</fullName>
    </submittedName>
</protein>
<organism evidence="1 2">
    <name type="scientific">Romanomermis culicivorax</name>
    <name type="common">Nematode worm</name>
    <dbReference type="NCBI Taxonomy" id="13658"/>
    <lineage>
        <taxon>Eukaryota</taxon>
        <taxon>Metazoa</taxon>
        <taxon>Ecdysozoa</taxon>
        <taxon>Nematoda</taxon>
        <taxon>Enoplea</taxon>
        <taxon>Dorylaimia</taxon>
        <taxon>Mermithida</taxon>
        <taxon>Mermithoidea</taxon>
        <taxon>Mermithidae</taxon>
        <taxon>Romanomermis</taxon>
    </lineage>
</organism>
<evidence type="ECO:0000313" key="1">
    <source>
        <dbReference type="Proteomes" id="UP000887565"/>
    </source>
</evidence>